<dbReference type="EMBL" id="JAEHOD010000033">
    <property type="protein sequence ID" value="KAG2442125.1"/>
    <property type="molecule type" value="Genomic_DNA"/>
</dbReference>
<feature type="domain" description="Methyltransferase FkbM" evidence="2">
    <location>
        <begin position="127"/>
        <end position="328"/>
    </location>
</feature>
<protein>
    <recommendedName>
        <fullName evidence="2">Methyltransferase FkbM domain-containing protein</fullName>
    </recommendedName>
</protein>
<evidence type="ECO:0000256" key="1">
    <source>
        <dbReference type="SAM" id="MobiDB-lite"/>
    </source>
</evidence>
<dbReference type="NCBIfam" id="TIGR01444">
    <property type="entry name" value="fkbM_fam"/>
    <property type="match status" value="1"/>
</dbReference>
<dbReference type="AlphaFoldDB" id="A0A835TNC2"/>
<accession>A0A835TNC2</accession>
<dbReference type="Proteomes" id="UP000613740">
    <property type="component" value="Unassembled WGS sequence"/>
</dbReference>
<feature type="compositionally biased region" description="Low complexity" evidence="1">
    <location>
        <begin position="41"/>
        <end position="57"/>
    </location>
</feature>
<gene>
    <name evidence="3" type="ORF">HYH02_009614</name>
</gene>
<dbReference type="Pfam" id="PF05050">
    <property type="entry name" value="Methyltransf_21"/>
    <property type="match status" value="1"/>
</dbReference>
<feature type="region of interest" description="Disordered" evidence="1">
    <location>
        <begin position="1"/>
        <end position="72"/>
    </location>
</feature>
<dbReference type="SUPFAM" id="SSF53335">
    <property type="entry name" value="S-adenosyl-L-methionine-dependent methyltransferases"/>
    <property type="match status" value="1"/>
</dbReference>
<sequence>MTTESTGQPQPITRLDGSARGVASSATPEHPSAAPAPHPAPNSAGATAAAPGPGAAGVRASPRFPPPDPATQPLVQTIRLSDILPVVRCVHPTEAQFVHQHVFFGRIGGYGLKHLGIAVKPGDTVVDVGSNIGNFAMWLLKELKGDVRLVVVEPVPALAACLAANVEQYAVPGLTRATVVNAGCTRPDKAVGTARLTFNPGYTLLSTTDPFSGQELEVMAAGLQRYTGRDDRSELQAVVEQHLAPGVPTLQEVEAPMATLSGLLAEELPSLERIDLLKIDAVKSEWDILQGIADEDWAKVRQAVIEVHLGGDVSRLDKVVGLLKQKGFTNVRTGWPGTPTFLAYKEYGMIKAAASARDAAALSASVHVPAAPAPAAAAGAKEGAKEVEAVAAPPVVLPALPPPPKPSAEEHLLCAVYATRD</sequence>
<evidence type="ECO:0000313" key="3">
    <source>
        <dbReference type="EMBL" id="KAG2442125.1"/>
    </source>
</evidence>
<feature type="compositionally biased region" description="Low complexity" evidence="1">
    <location>
        <begin position="23"/>
        <end position="33"/>
    </location>
</feature>
<organism evidence="3 4">
    <name type="scientific">Chlamydomonas schloesseri</name>
    <dbReference type="NCBI Taxonomy" id="2026947"/>
    <lineage>
        <taxon>Eukaryota</taxon>
        <taxon>Viridiplantae</taxon>
        <taxon>Chlorophyta</taxon>
        <taxon>core chlorophytes</taxon>
        <taxon>Chlorophyceae</taxon>
        <taxon>CS clade</taxon>
        <taxon>Chlamydomonadales</taxon>
        <taxon>Chlamydomonadaceae</taxon>
        <taxon>Chlamydomonas</taxon>
    </lineage>
</organism>
<dbReference type="InterPro" id="IPR029063">
    <property type="entry name" value="SAM-dependent_MTases_sf"/>
</dbReference>
<dbReference type="PANTHER" id="PTHR34203:SF13">
    <property type="entry name" value="EXPRESSED PROTEIN"/>
    <property type="match status" value="1"/>
</dbReference>
<dbReference type="OrthoDB" id="5835829at2759"/>
<evidence type="ECO:0000313" key="4">
    <source>
        <dbReference type="Proteomes" id="UP000613740"/>
    </source>
</evidence>
<dbReference type="InterPro" id="IPR006342">
    <property type="entry name" value="FkbM_mtfrase"/>
</dbReference>
<comment type="caution">
    <text evidence="3">The sequence shown here is derived from an EMBL/GenBank/DDBJ whole genome shotgun (WGS) entry which is preliminary data.</text>
</comment>
<feature type="compositionally biased region" description="Polar residues" evidence="1">
    <location>
        <begin position="1"/>
        <end position="11"/>
    </location>
</feature>
<reference evidence="3" key="1">
    <citation type="journal article" date="2020" name="bioRxiv">
        <title>Comparative genomics of Chlamydomonas.</title>
        <authorList>
            <person name="Craig R.J."/>
            <person name="Hasan A.R."/>
            <person name="Ness R.W."/>
            <person name="Keightley P.D."/>
        </authorList>
    </citation>
    <scope>NUCLEOTIDE SEQUENCE</scope>
    <source>
        <strain evidence="3">CCAP 11/173</strain>
    </source>
</reference>
<dbReference type="InterPro" id="IPR052514">
    <property type="entry name" value="SAM-dependent_MTase"/>
</dbReference>
<dbReference type="PANTHER" id="PTHR34203">
    <property type="entry name" value="METHYLTRANSFERASE, FKBM FAMILY PROTEIN"/>
    <property type="match status" value="1"/>
</dbReference>
<dbReference type="Gene3D" id="3.40.50.150">
    <property type="entry name" value="Vaccinia Virus protein VP39"/>
    <property type="match status" value="1"/>
</dbReference>
<evidence type="ECO:0000259" key="2">
    <source>
        <dbReference type="Pfam" id="PF05050"/>
    </source>
</evidence>
<keyword evidence="4" id="KW-1185">Reference proteome</keyword>
<name>A0A835TNC2_9CHLO</name>
<proteinExistence type="predicted"/>